<dbReference type="Proteomes" id="UP000065511">
    <property type="component" value="Chromosome"/>
</dbReference>
<evidence type="ECO:0000313" key="2">
    <source>
        <dbReference type="EMBL" id="OJG92089.1"/>
    </source>
</evidence>
<reference evidence="1 3" key="2">
    <citation type="submission" date="2015-12" db="EMBL/GenBank/DDBJ databases">
        <authorList>
            <person name="Lauer A."/>
            <person name="Humrighouse B."/>
            <person name="Loparev V."/>
            <person name="Shewmaker P.L."/>
            <person name="Whitney A.M."/>
            <person name="McLaughlin R.W."/>
        </authorList>
    </citation>
    <scope>NUCLEOTIDE SEQUENCE [LARGE SCALE GENOMIC DNA]</scope>
    <source>
        <strain evidence="1 3">LMG 23085</strain>
    </source>
</reference>
<evidence type="ECO:0000313" key="3">
    <source>
        <dbReference type="Proteomes" id="UP000065511"/>
    </source>
</evidence>
<dbReference type="EMBL" id="CP013614">
    <property type="protein sequence ID" value="ALS01829.1"/>
    <property type="molecule type" value="Genomic_DNA"/>
</dbReference>
<sequence>MKIEQYFSYGFLFEAKLLNKHGETIAKQFVSMEPNEEIAMEKIISHISLLQDFKLHQIKLIDEVWMVTE</sequence>
<proteinExistence type="predicted"/>
<dbReference type="OrthoDB" id="2186373at2"/>
<dbReference type="KEGG" id="ess:ATZ33_10710"/>
<evidence type="ECO:0000313" key="1">
    <source>
        <dbReference type="EMBL" id="ALS01829.1"/>
    </source>
</evidence>
<name>A0A0S3KC79_9ENTE</name>
<evidence type="ECO:0000313" key="4">
    <source>
        <dbReference type="Proteomes" id="UP000183039"/>
    </source>
</evidence>
<reference evidence="2 4" key="1">
    <citation type="submission" date="2014-12" db="EMBL/GenBank/DDBJ databases">
        <title>Draft genome sequences of 29 type strains of Enterococci.</title>
        <authorList>
            <person name="Zhong Z."/>
            <person name="Sun Z."/>
            <person name="Liu W."/>
            <person name="Zhang W."/>
            <person name="Zhang H."/>
        </authorList>
    </citation>
    <scope>NUCLEOTIDE SEQUENCE [LARGE SCALE GENOMIC DNA]</scope>
    <source>
        <strain evidence="2 4">DSM 22801</strain>
    </source>
</reference>
<keyword evidence="3" id="KW-1185">Reference proteome</keyword>
<dbReference type="Proteomes" id="UP000183039">
    <property type="component" value="Unassembled WGS sequence"/>
</dbReference>
<dbReference type="EMBL" id="JXLC01000008">
    <property type="protein sequence ID" value="OJG92089.1"/>
    <property type="molecule type" value="Genomic_DNA"/>
</dbReference>
<dbReference type="RefSeq" id="WP_071877400.1">
    <property type="nucleotide sequence ID" value="NZ_JXLC01000008.1"/>
</dbReference>
<organism evidence="2 4">
    <name type="scientific">Enterococcus silesiacus</name>
    <dbReference type="NCBI Taxonomy" id="332949"/>
    <lineage>
        <taxon>Bacteria</taxon>
        <taxon>Bacillati</taxon>
        <taxon>Bacillota</taxon>
        <taxon>Bacilli</taxon>
        <taxon>Lactobacillales</taxon>
        <taxon>Enterococcaceae</taxon>
        <taxon>Enterococcus</taxon>
    </lineage>
</organism>
<accession>A0A0S3KC79</accession>
<dbReference type="AlphaFoldDB" id="A0A0S3KC79"/>
<gene>
    <name evidence="1" type="ORF">ATZ33_10710</name>
    <name evidence="2" type="ORF">RV15_GL003474</name>
</gene>
<protein>
    <submittedName>
        <fullName evidence="2">Uncharacterized protein</fullName>
    </submittedName>
</protein>